<dbReference type="InterPro" id="IPR029058">
    <property type="entry name" value="AB_hydrolase_fold"/>
</dbReference>
<reference evidence="4 5" key="1">
    <citation type="journal article" date="2016" name="Front. Microbiol.">
        <title>Genome and transcriptome sequences reveal the specific parasitism of the nematophagous Purpureocillium lilacinum 36-1.</title>
        <authorList>
            <person name="Xie J."/>
            <person name="Li S."/>
            <person name="Mo C."/>
            <person name="Xiao X."/>
            <person name="Peng D."/>
            <person name="Wang G."/>
            <person name="Xiao Y."/>
        </authorList>
    </citation>
    <scope>NUCLEOTIDE SEQUENCE [LARGE SCALE GENOMIC DNA]</scope>
    <source>
        <strain evidence="4 5">36-1</strain>
    </source>
</reference>
<comment type="caution">
    <text evidence="4">The sequence shown here is derived from an EMBL/GenBank/DDBJ whole genome shotgun (WGS) entry which is preliminary data.</text>
</comment>
<dbReference type="Gene3D" id="3.40.50.1820">
    <property type="entry name" value="alpha/beta hydrolase"/>
    <property type="match status" value="1"/>
</dbReference>
<evidence type="ECO:0000313" key="5">
    <source>
        <dbReference type="Proteomes" id="UP000245956"/>
    </source>
</evidence>
<keyword evidence="2" id="KW-0378">Hydrolase</keyword>
<accession>A0A2U3EFY1</accession>
<organism evidence="4 5">
    <name type="scientific">Purpureocillium lilacinum</name>
    <name type="common">Paecilomyces lilacinus</name>
    <dbReference type="NCBI Taxonomy" id="33203"/>
    <lineage>
        <taxon>Eukaryota</taxon>
        <taxon>Fungi</taxon>
        <taxon>Dikarya</taxon>
        <taxon>Ascomycota</taxon>
        <taxon>Pezizomycotina</taxon>
        <taxon>Sordariomycetes</taxon>
        <taxon>Hypocreomycetidae</taxon>
        <taxon>Hypocreales</taxon>
        <taxon>Ophiocordycipitaceae</taxon>
        <taxon>Purpureocillium</taxon>
    </lineage>
</organism>
<evidence type="ECO:0000259" key="3">
    <source>
        <dbReference type="Pfam" id="PF00135"/>
    </source>
</evidence>
<dbReference type="Pfam" id="PF00135">
    <property type="entry name" value="COesterase"/>
    <property type="match status" value="1"/>
</dbReference>
<proteinExistence type="inferred from homology"/>
<dbReference type="EMBL" id="LCWV01000004">
    <property type="protein sequence ID" value="PWI73434.1"/>
    <property type="molecule type" value="Genomic_DNA"/>
</dbReference>
<dbReference type="PROSITE" id="PS00941">
    <property type="entry name" value="CARBOXYLESTERASE_B_2"/>
    <property type="match status" value="1"/>
</dbReference>
<dbReference type="GO" id="GO:0052689">
    <property type="term" value="F:carboxylic ester hydrolase activity"/>
    <property type="evidence" value="ECO:0007669"/>
    <property type="project" value="TreeGrafter"/>
</dbReference>
<dbReference type="InterPro" id="IPR050654">
    <property type="entry name" value="AChE-related_enzymes"/>
</dbReference>
<dbReference type="AlphaFoldDB" id="A0A2U3EFY1"/>
<dbReference type="PANTHER" id="PTHR43918:SF4">
    <property type="entry name" value="CARBOXYLIC ESTER HYDROLASE"/>
    <property type="match status" value="1"/>
</dbReference>
<sequence>MDKRQTSERTLEHVTACVAATIQASFGQKPLLTLSGEAMMNAIASFICLVATAAATLDGAPVAHVSAGSVHGSRCSNQAQLFQGIPFAQPPVHELRFMPPRPVRERYHNGRWDATRTPHPCIQLHSAFEVDDPEPSEDCLYLNVVAPRDATARSALPVKIFAYGGGNHAGAINYPLFDSCNLAHDDAVVVSFNYRVGMLGFLTLASAGIGGNMAIQDYLAALRWTKDNIGAFGGDPKKTMLFGQSAGAVNAFAVASLPEVKDLVAAVVLQSGSGIDLTPNETAQYTGKSYAAALGCADHDLKCLQSKPVSRLRAAYQKTAALKEKVIFKGHRSLGGTFGLNFPNQTNLNAAVLDGVVIKEEPLKVGSRVPVIVGSNGQDSSLFTHKAYKADNSSAEDAYARFLDAWGRVGPSIGNKYPLSAFNNSINAIVTHINTLAGFKCPAYKTLRATSAAGVPAYAYQFNHVPSCPWVWIRGELPRFVDEFGATHTAELPFVFGNLDNMPVGNGSCHSTAAERDISRGLVAAWTAMAAGGDPSTHGHRWPRFDECDPHGMLVQDQSMAVAALDYEECDFWDQVWAELGGVSISVPSREKCSLLLHEAHVAEGSKTPKAASASRPTAGASGWLMFCVGVSIVGSYLQ</sequence>
<dbReference type="PANTHER" id="PTHR43918">
    <property type="entry name" value="ACETYLCHOLINESTERASE"/>
    <property type="match status" value="1"/>
</dbReference>
<comment type="similarity">
    <text evidence="1">Belongs to the type-B carboxylesterase/lipase family.</text>
</comment>
<gene>
    <name evidence="4" type="ORF">PCL_08710</name>
</gene>
<feature type="domain" description="Carboxylesterase type B" evidence="3">
    <location>
        <begin position="61"/>
        <end position="573"/>
    </location>
</feature>
<dbReference type="Proteomes" id="UP000245956">
    <property type="component" value="Unassembled WGS sequence"/>
</dbReference>
<dbReference type="SUPFAM" id="SSF53474">
    <property type="entry name" value="alpha/beta-Hydrolases"/>
    <property type="match status" value="1"/>
</dbReference>
<name>A0A2U3EFY1_PURLI</name>
<evidence type="ECO:0000256" key="2">
    <source>
        <dbReference type="ARBA" id="ARBA00022801"/>
    </source>
</evidence>
<dbReference type="InterPro" id="IPR019819">
    <property type="entry name" value="Carboxylesterase_B_CS"/>
</dbReference>
<dbReference type="InterPro" id="IPR002018">
    <property type="entry name" value="CarbesteraseB"/>
</dbReference>
<evidence type="ECO:0000313" key="4">
    <source>
        <dbReference type="EMBL" id="PWI73434.1"/>
    </source>
</evidence>
<evidence type="ECO:0000256" key="1">
    <source>
        <dbReference type="ARBA" id="ARBA00005964"/>
    </source>
</evidence>
<protein>
    <submittedName>
        <fullName evidence="4">Carboxylesterase</fullName>
    </submittedName>
</protein>